<comment type="caution">
    <text evidence="10">The sequence shown here is derived from an EMBL/GenBank/DDBJ whole genome shotgun (WGS) entry which is preliminary data.</text>
</comment>
<dbReference type="GO" id="GO:0005186">
    <property type="term" value="F:pheromone activity"/>
    <property type="evidence" value="ECO:0007669"/>
    <property type="project" value="UniProtKB-KW"/>
</dbReference>
<proteinExistence type="predicted"/>
<keyword evidence="4" id="KW-0178">Competence</keyword>
<gene>
    <name evidence="10" type="primary">comX</name>
    <name evidence="10" type="ORF">IDH41_20665</name>
</gene>
<accession>A0A927CMV4</accession>
<dbReference type="InterPro" id="IPR009233">
    <property type="entry name" value="Competence_ComX_Bacillus"/>
</dbReference>
<reference evidence="10" key="1">
    <citation type="submission" date="2020-09" db="EMBL/GenBank/DDBJ databases">
        <title>A novel bacterium of genus Paenibacillus, isolated from South China Sea.</title>
        <authorList>
            <person name="Huang H."/>
            <person name="Mo K."/>
            <person name="Hu Y."/>
        </authorList>
    </citation>
    <scope>NUCLEOTIDE SEQUENCE</scope>
    <source>
        <strain evidence="10">IB182493</strain>
    </source>
</reference>
<protein>
    <recommendedName>
        <fullName evidence="8">ComX pheromone</fullName>
    </recommendedName>
    <alternativeName>
        <fullName evidence="9">Competence pheromone</fullName>
    </alternativeName>
</protein>
<keyword evidence="3" id="KW-0588">Pheromone</keyword>
<dbReference type="Pfam" id="PF05952">
    <property type="entry name" value="ComX"/>
    <property type="match status" value="1"/>
</dbReference>
<name>A0A927CMV4_9BACL</name>
<dbReference type="Proteomes" id="UP000632125">
    <property type="component" value="Unassembled WGS sequence"/>
</dbReference>
<evidence type="ECO:0000313" key="10">
    <source>
        <dbReference type="EMBL" id="MBD2871003.1"/>
    </source>
</evidence>
<comment type="subcellular location">
    <subcellularLocation>
        <location evidence="1">Secreted</location>
    </subcellularLocation>
</comment>
<dbReference type="RefSeq" id="WP_190864393.1">
    <property type="nucleotide sequence ID" value="NZ_JACXIY010000025.1"/>
</dbReference>
<dbReference type="EMBL" id="JACXIY010000025">
    <property type="protein sequence ID" value="MBD2871003.1"/>
    <property type="molecule type" value="Genomic_DNA"/>
</dbReference>
<evidence type="ECO:0000256" key="8">
    <source>
        <dbReference type="ARBA" id="ARBA00029545"/>
    </source>
</evidence>
<organism evidence="10 11">
    <name type="scientific">Paenibacillus arenilitoris</name>
    <dbReference type="NCBI Taxonomy" id="2772299"/>
    <lineage>
        <taxon>Bacteria</taxon>
        <taxon>Bacillati</taxon>
        <taxon>Bacillota</taxon>
        <taxon>Bacilli</taxon>
        <taxon>Bacillales</taxon>
        <taxon>Paenibacillaceae</taxon>
        <taxon>Paenibacillus</taxon>
    </lineage>
</organism>
<evidence type="ECO:0000256" key="7">
    <source>
        <dbReference type="ARBA" id="ARBA00029483"/>
    </source>
</evidence>
<evidence type="ECO:0000256" key="2">
    <source>
        <dbReference type="ARBA" id="ARBA00022525"/>
    </source>
</evidence>
<evidence type="ECO:0000256" key="1">
    <source>
        <dbReference type="ARBA" id="ARBA00004613"/>
    </source>
</evidence>
<evidence type="ECO:0000313" key="11">
    <source>
        <dbReference type="Proteomes" id="UP000632125"/>
    </source>
</evidence>
<keyword evidence="11" id="KW-1185">Reference proteome</keyword>
<evidence type="ECO:0000256" key="3">
    <source>
        <dbReference type="ARBA" id="ARBA00023044"/>
    </source>
</evidence>
<dbReference type="GO" id="GO:0005576">
    <property type="term" value="C:extracellular region"/>
    <property type="evidence" value="ECO:0007669"/>
    <property type="project" value="UniProtKB-SubCell"/>
</dbReference>
<dbReference type="AlphaFoldDB" id="A0A927CMV4"/>
<evidence type="ECO:0000256" key="9">
    <source>
        <dbReference type="ARBA" id="ARBA00030321"/>
    </source>
</evidence>
<dbReference type="GO" id="GO:0030420">
    <property type="term" value="P:establishment of competence for transformation"/>
    <property type="evidence" value="ECO:0007669"/>
    <property type="project" value="UniProtKB-KW"/>
</dbReference>
<evidence type="ECO:0000256" key="5">
    <source>
        <dbReference type="ARBA" id="ARBA00023288"/>
    </source>
</evidence>
<comment type="subunit">
    <text evidence="7">Interacts directly with the sensor histidine kinase ComP and stimulates its activity.</text>
</comment>
<sequence>MLKETIRQLVSSTEKMSMAMGGQLQLAGVSAAEQKALLGELNNKNDKNSGYAYMWN</sequence>
<keyword evidence="5" id="KW-0449">Lipoprotein</keyword>
<evidence type="ECO:0000256" key="4">
    <source>
        <dbReference type="ARBA" id="ARBA00023287"/>
    </source>
</evidence>
<evidence type="ECO:0000256" key="6">
    <source>
        <dbReference type="ARBA" id="ARBA00023289"/>
    </source>
</evidence>
<keyword evidence="6" id="KW-0636">Prenylation</keyword>
<keyword evidence="2" id="KW-0964">Secreted</keyword>